<dbReference type="SUPFAM" id="SSF51445">
    <property type="entry name" value="(Trans)glycosidases"/>
    <property type="match status" value="1"/>
</dbReference>
<evidence type="ECO:0000313" key="9">
    <source>
        <dbReference type="Proteomes" id="UP001216674"/>
    </source>
</evidence>
<proteinExistence type="predicted"/>
<dbReference type="InterPro" id="IPR013783">
    <property type="entry name" value="Ig-like_fold"/>
</dbReference>
<dbReference type="SUPFAM" id="SSF49303">
    <property type="entry name" value="beta-Galactosidase/glucuronidase domain"/>
    <property type="match status" value="2"/>
</dbReference>
<sequence>MHAPLVLTPAPGRPAHRRPLAGDWTLLETPAGAVASPAALAGRGPWLQAQVPGTVAQALQAAGQWQPAAPRPLHDHDYWYRVALSGAGAYRLRLHGLATVAEVWLDQARVLDAQNMFAAHEAELHLDGAHVLCICFRSLHRWLRGQRGPVRWKPRMITPPSLRLVRTTLLGHMPGWCPSVHTIGPWRGVDLLPLSADASPLLSARFDLQARLDTLEGGQARAQRDAGGDGAIRLRLRDVAMLPPAMPLMLCADGREVPLVAMETGAAGIVYEGELRISRPRLWWPHTHGSPERYPVHLRLGEERIDCGQVGFRRIEIDRGVGGESSTGEAEDGDGFALRINGERIFCRGACWTSHDLAGHADTPAEVEKWLALAHRAGMNMVRVSGVTCYQGEAFFEACDALGLLVWQDFMFANFDYAGATDAAARPLAAQAAREVSEWLAAHRHHPSVAVLCGGSEAEQQAAMMGTPAQSWRQPLFDEIIPACVAAWHPDAVYVRNSPSGGAWPFQADSGVTHYYGVGAYQRSLDDARRANVRFSSECLAFSNVPCARTMADALPVPPVHDPRWKARVPRDAGSGWDFEDVRDFYLRALFRVDPARVRYEDSARYLELSRAVVSELMTDVFSEWRRAGSTCSGGLVWQLQDLLPGAGWGIVDALARPKSAWHALRQVWQPLQVLITDEGLNGIHLHLINESAAPRAVRLRLQCWRDGETVLLDVARELCLAPRSVCRIGGAELAGAFFDFTYAYRFGPRLHDVVCAALTDPGTGALLSQACYLPDRGADALEPPELAAELAREDGDWWLTVSTRRFARWVHIDDVAFHAEYDWFHLAPGSRRRVKLLPDEGAKGGGRGAGAAMPDPIPMGEVHALNARRAIAYCGPCA</sequence>
<evidence type="ECO:0000256" key="1">
    <source>
        <dbReference type="ARBA" id="ARBA00000829"/>
    </source>
</evidence>
<evidence type="ECO:0000313" key="8">
    <source>
        <dbReference type="EMBL" id="MDF3839496.1"/>
    </source>
</evidence>
<dbReference type="InterPro" id="IPR054593">
    <property type="entry name" value="Beta-mannosidase-like_N2"/>
</dbReference>
<dbReference type="GO" id="GO:0016787">
    <property type="term" value="F:hydrolase activity"/>
    <property type="evidence" value="ECO:0007669"/>
    <property type="project" value="UniProtKB-KW"/>
</dbReference>
<dbReference type="InterPro" id="IPR008979">
    <property type="entry name" value="Galactose-bd-like_sf"/>
</dbReference>
<gene>
    <name evidence="8" type="ORF">P3W85_42155</name>
</gene>
<organism evidence="8 9">
    <name type="scientific">Cupriavidus basilensis</name>
    <dbReference type="NCBI Taxonomy" id="68895"/>
    <lineage>
        <taxon>Bacteria</taxon>
        <taxon>Pseudomonadati</taxon>
        <taxon>Pseudomonadota</taxon>
        <taxon>Betaproteobacteria</taxon>
        <taxon>Burkholderiales</taxon>
        <taxon>Burkholderiaceae</taxon>
        <taxon>Cupriavidus</taxon>
    </lineage>
</organism>
<comment type="caution">
    <text evidence="8">The sequence shown here is derived from an EMBL/GenBank/DDBJ whole genome shotgun (WGS) entry which is preliminary data.</text>
</comment>
<name>A0ABT6B3N5_9BURK</name>
<accession>A0ABT6B3N5</accession>
<dbReference type="SUPFAM" id="SSF49785">
    <property type="entry name" value="Galactose-binding domain-like"/>
    <property type="match status" value="1"/>
</dbReference>
<evidence type="ECO:0000259" key="6">
    <source>
        <dbReference type="Pfam" id="PF17753"/>
    </source>
</evidence>
<dbReference type="Pfam" id="PF17753">
    <property type="entry name" value="Ig_mannosidase"/>
    <property type="match status" value="1"/>
</dbReference>
<feature type="domain" description="Beta-mannosidase Ig-fold" evidence="6">
    <location>
        <begin position="782"/>
        <end position="841"/>
    </location>
</feature>
<keyword evidence="9" id="KW-1185">Reference proteome</keyword>
<keyword evidence="4" id="KW-0325">Glycoprotein</keyword>
<dbReference type="PANTHER" id="PTHR43730:SF1">
    <property type="entry name" value="BETA-MANNOSIDASE"/>
    <property type="match status" value="1"/>
</dbReference>
<dbReference type="Gene3D" id="2.60.40.10">
    <property type="entry name" value="Immunoglobulins"/>
    <property type="match status" value="1"/>
</dbReference>
<reference evidence="8 9" key="1">
    <citation type="submission" date="2023-03" db="EMBL/GenBank/DDBJ databases">
        <title>Draft assemblies of triclosan tolerant bacteria isolated from returned activated sludge.</title>
        <authorList>
            <person name="Van Hamelsveld S."/>
        </authorList>
    </citation>
    <scope>NUCLEOTIDE SEQUENCE [LARGE SCALE GENOMIC DNA]</scope>
    <source>
        <strain evidence="8 9">GW210010_S58</strain>
    </source>
</reference>
<keyword evidence="5" id="KW-0326">Glycosidase</keyword>
<dbReference type="Pfam" id="PF22666">
    <property type="entry name" value="Glyco_hydro_2_N2"/>
    <property type="match status" value="1"/>
</dbReference>
<feature type="domain" description="Beta-mannosidase-like galactose-binding" evidence="7">
    <location>
        <begin position="45"/>
        <end position="187"/>
    </location>
</feature>
<dbReference type="InterPro" id="IPR036156">
    <property type="entry name" value="Beta-gal/glucu_dom_sf"/>
</dbReference>
<dbReference type="EMBL" id="JARJLM010000683">
    <property type="protein sequence ID" value="MDF3839496.1"/>
    <property type="molecule type" value="Genomic_DNA"/>
</dbReference>
<dbReference type="EC" id="3.2.1.25" evidence="2"/>
<comment type="catalytic activity">
    <reaction evidence="1">
        <text>Hydrolysis of terminal, non-reducing beta-D-mannose residues in beta-D-mannosides.</text>
        <dbReference type="EC" id="3.2.1.25"/>
    </reaction>
</comment>
<dbReference type="Gene3D" id="3.20.20.80">
    <property type="entry name" value="Glycosidases"/>
    <property type="match status" value="1"/>
</dbReference>
<dbReference type="InterPro" id="IPR017853">
    <property type="entry name" value="GH"/>
</dbReference>
<evidence type="ECO:0000259" key="7">
    <source>
        <dbReference type="Pfam" id="PF22666"/>
    </source>
</evidence>
<evidence type="ECO:0000256" key="4">
    <source>
        <dbReference type="ARBA" id="ARBA00023180"/>
    </source>
</evidence>
<dbReference type="InterPro" id="IPR041625">
    <property type="entry name" value="Beta-mannosidase_Ig"/>
</dbReference>
<dbReference type="RefSeq" id="WP_276269186.1">
    <property type="nucleotide sequence ID" value="NZ_JARJLM010000683.1"/>
</dbReference>
<dbReference type="Proteomes" id="UP001216674">
    <property type="component" value="Unassembled WGS sequence"/>
</dbReference>
<evidence type="ECO:0000256" key="3">
    <source>
        <dbReference type="ARBA" id="ARBA00022801"/>
    </source>
</evidence>
<evidence type="ECO:0000256" key="5">
    <source>
        <dbReference type="ARBA" id="ARBA00023295"/>
    </source>
</evidence>
<protein>
    <recommendedName>
        <fullName evidence="2">beta-mannosidase</fullName>
        <ecNumber evidence="2">3.2.1.25</ecNumber>
    </recommendedName>
</protein>
<dbReference type="InterPro" id="IPR050887">
    <property type="entry name" value="Beta-mannosidase_GH2"/>
</dbReference>
<keyword evidence="3 8" id="KW-0378">Hydrolase</keyword>
<evidence type="ECO:0000256" key="2">
    <source>
        <dbReference type="ARBA" id="ARBA00012754"/>
    </source>
</evidence>
<dbReference type="PANTHER" id="PTHR43730">
    <property type="entry name" value="BETA-MANNOSIDASE"/>
    <property type="match status" value="1"/>
</dbReference>
<dbReference type="Gene3D" id="2.60.120.260">
    <property type="entry name" value="Galactose-binding domain-like"/>
    <property type="match status" value="1"/>
</dbReference>